<sequence>MKFFTIASVLFGCHLSMVLCTAICNVEKSLNGTISHSGNIYFNQYCWTIPVTAGKFVHLKINNINSEVSCNNSYVKISVAETTEEYKFCPEDSNNNPIIALKSVTVNRYTDKYTPLFFSLSFIIKDIECINKDSFQCNNHSCIPRNKVCDGVKDCENGLDEVGCETGILAVKGIAEARQNAISWLKKKRSTSWGWNDYTSRAIVAMYLASDTNLNSTILEGELMAKQTELKTAVGLLRSYLTNSELSMFINSLLVTCHNPRKFYGINLVTRLKEQVKESQNFTHPLSYLALCNAQESWPKKAISDLNNILNSSLNYPFTQDLQSMAIIALSCNANSSEEVGEFLLPATLALYKKTINNFMKLQLQDGSFGTVYSTALIVQALIASGQENSKSWKLNVAIKYLTDHLNSSSIDLLSTYLILPILNGKTLMDVSKINCSGNPRKHGDDPVSELKDYLGPKMHVQFSLYIGDEKDVIHTIALRVPENYTAAEVMELAEVEDPKYKFKWKTMLEKMYVYDIANIANDPEVGKFWLMYVGETNNTKPLIHLTTSPDKLILKAENHLVFWYKTASV</sequence>
<dbReference type="PROSITE" id="PS50068">
    <property type="entry name" value="LDLRA_2"/>
    <property type="match status" value="1"/>
</dbReference>
<dbReference type="SMART" id="SM00192">
    <property type="entry name" value="LDLa"/>
    <property type="match status" value="1"/>
</dbReference>
<dbReference type="AlphaFoldDB" id="A0AAV4TNF3"/>
<dbReference type="PANTHER" id="PTHR10559">
    <property type="entry name" value="TRANSCOBALAMIN-1/GASTRIC INTRINSIC FACTOR"/>
    <property type="match status" value="1"/>
</dbReference>
<evidence type="ECO:0000256" key="7">
    <source>
        <dbReference type="PROSITE-ProRule" id="PRU00124"/>
    </source>
</evidence>
<keyword evidence="10" id="KW-1185">Reference proteome</keyword>
<comment type="caution">
    <text evidence="7">Lacks conserved residue(s) required for the propagation of feature annotation.</text>
</comment>
<dbReference type="SUPFAM" id="SSF57424">
    <property type="entry name" value="LDL receptor-like module"/>
    <property type="match status" value="1"/>
</dbReference>
<evidence type="ECO:0000256" key="4">
    <source>
        <dbReference type="ARBA" id="ARBA00023157"/>
    </source>
</evidence>
<evidence type="ECO:0000256" key="2">
    <source>
        <dbReference type="ARBA" id="ARBA00022525"/>
    </source>
</evidence>
<feature type="signal peptide" evidence="8">
    <location>
        <begin position="1"/>
        <end position="20"/>
    </location>
</feature>
<proteinExistence type="predicted"/>
<dbReference type="InterPro" id="IPR036055">
    <property type="entry name" value="LDL_receptor-like_sf"/>
</dbReference>
<protein>
    <submittedName>
        <fullName evidence="9">Uncharacterized protein CG3556</fullName>
    </submittedName>
</protein>
<evidence type="ECO:0000256" key="3">
    <source>
        <dbReference type="ARBA" id="ARBA00022729"/>
    </source>
</evidence>
<name>A0AAV4TNF3_9ARAC</name>
<feature type="binding site" evidence="5">
    <location>
        <position position="321"/>
    </location>
    <ligand>
        <name>cyanocob(III)alamin</name>
        <dbReference type="ChEBI" id="CHEBI:17439"/>
    </ligand>
</feature>
<feature type="binding site" evidence="5">
    <location>
        <begin position="513"/>
        <end position="514"/>
    </location>
    <ligand>
        <name>cyanocob(III)alamin</name>
        <dbReference type="ChEBI" id="CHEBI:17439"/>
    </ligand>
</feature>
<dbReference type="InterPro" id="IPR051588">
    <property type="entry name" value="Cobalamin_Transport"/>
</dbReference>
<gene>
    <name evidence="9" type="primary">CG3556</name>
    <name evidence="9" type="ORF">CDAR_605591</name>
</gene>
<keyword evidence="5" id="KW-0170">Cobalt</keyword>
<dbReference type="Gene3D" id="4.10.400.10">
    <property type="entry name" value="Low-density Lipoprotein Receptor"/>
    <property type="match status" value="1"/>
</dbReference>
<feature type="chain" id="PRO_5043775093" evidence="8">
    <location>
        <begin position="21"/>
        <end position="570"/>
    </location>
</feature>
<dbReference type="InterPro" id="IPR002172">
    <property type="entry name" value="LDrepeatLR_classA_rpt"/>
</dbReference>
<evidence type="ECO:0000256" key="6">
    <source>
        <dbReference type="PIRSR" id="PIRSR602157-2"/>
    </source>
</evidence>
<reference evidence="9 10" key="1">
    <citation type="submission" date="2021-06" db="EMBL/GenBank/DDBJ databases">
        <title>Caerostris darwini draft genome.</title>
        <authorList>
            <person name="Kono N."/>
            <person name="Arakawa K."/>
        </authorList>
    </citation>
    <scope>NUCLEOTIDE SEQUENCE [LARGE SCALE GENOMIC DNA]</scope>
</reference>
<dbReference type="Gene3D" id="2.170.130.30">
    <property type="match status" value="1"/>
</dbReference>
<comment type="caution">
    <text evidence="9">The sequence shown here is derived from an EMBL/GenBank/DDBJ whole genome shotgun (WGS) entry which is preliminary data.</text>
</comment>
<evidence type="ECO:0000313" key="9">
    <source>
        <dbReference type="EMBL" id="GIY47665.1"/>
    </source>
</evidence>
<feature type="disulfide bond" evidence="6">
    <location>
        <begin position="292"/>
        <end position="332"/>
    </location>
</feature>
<comment type="subcellular location">
    <subcellularLocation>
        <location evidence="1">Secreted</location>
    </subcellularLocation>
</comment>
<evidence type="ECO:0000256" key="1">
    <source>
        <dbReference type="ARBA" id="ARBA00004613"/>
    </source>
</evidence>
<dbReference type="PANTHER" id="PTHR10559:SF18">
    <property type="entry name" value="TRANSCOBALAMIN II"/>
    <property type="match status" value="1"/>
</dbReference>
<dbReference type="Pfam" id="PF01122">
    <property type="entry name" value="Cobalamin_bind"/>
    <property type="match status" value="1"/>
</dbReference>
<dbReference type="Gene3D" id="1.50.10.20">
    <property type="match status" value="1"/>
</dbReference>
<dbReference type="InterPro" id="IPR008930">
    <property type="entry name" value="Terpenoid_cyclase/PrenylTrfase"/>
</dbReference>
<organism evidence="9 10">
    <name type="scientific">Caerostris darwini</name>
    <dbReference type="NCBI Taxonomy" id="1538125"/>
    <lineage>
        <taxon>Eukaryota</taxon>
        <taxon>Metazoa</taxon>
        <taxon>Ecdysozoa</taxon>
        <taxon>Arthropoda</taxon>
        <taxon>Chelicerata</taxon>
        <taxon>Arachnida</taxon>
        <taxon>Araneae</taxon>
        <taxon>Araneomorphae</taxon>
        <taxon>Entelegynae</taxon>
        <taxon>Araneoidea</taxon>
        <taxon>Araneidae</taxon>
        <taxon>Caerostris</taxon>
    </lineage>
</organism>
<dbReference type="Proteomes" id="UP001054837">
    <property type="component" value="Unassembled WGS sequence"/>
</dbReference>
<dbReference type="CDD" id="cd00112">
    <property type="entry name" value="LDLa"/>
    <property type="match status" value="1"/>
</dbReference>
<keyword evidence="2" id="KW-0964">Secreted</keyword>
<dbReference type="GO" id="GO:0031419">
    <property type="term" value="F:cobalamin binding"/>
    <property type="evidence" value="ECO:0007669"/>
    <property type="project" value="InterPro"/>
</dbReference>
<dbReference type="GO" id="GO:0005615">
    <property type="term" value="C:extracellular space"/>
    <property type="evidence" value="ECO:0007669"/>
    <property type="project" value="TreeGrafter"/>
</dbReference>
<dbReference type="EMBL" id="BPLQ01009987">
    <property type="protein sequence ID" value="GIY47665.1"/>
    <property type="molecule type" value="Genomic_DNA"/>
</dbReference>
<dbReference type="Pfam" id="PF00057">
    <property type="entry name" value="Ldl_recept_a"/>
    <property type="match status" value="1"/>
</dbReference>
<feature type="disulfide bond" evidence="7">
    <location>
        <begin position="149"/>
        <end position="164"/>
    </location>
</feature>
<dbReference type="GO" id="GO:0015889">
    <property type="term" value="P:cobalamin transport"/>
    <property type="evidence" value="ECO:0007669"/>
    <property type="project" value="InterPro"/>
</dbReference>
<evidence type="ECO:0000313" key="10">
    <source>
        <dbReference type="Proteomes" id="UP001054837"/>
    </source>
</evidence>
<accession>A0AAV4TNF3</accession>
<dbReference type="InterPro" id="IPR002157">
    <property type="entry name" value="Cbl-bd_prot"/>
</dbReference>
<evidence type="ECO:0000256" key="8">
    <source>
        <dbReference type="SAM" id="SignalP"/>
    </source>
</evidence>
<keyword evidence="4 6" id="KW-1015">Disulfide bond</keyword>
<evidence type="ECO:0000256" key="5">
    <source>
        <dbReference type="PIRSR" id="PIRSR602157-1"/>
    </source>
</evidence>
<dbReference type="SUPFAM" id="SSF48239">
    <property type="entry name" value="Terpenoid cyclases/Protein prenyltransferases"/>
    <property type="match status" value="1"/>
</dbReference>
<feature type="disulfide bond" evidence="7">
    <location>
        <begin position="137"/>
        <end position="155"/>
    </location>
</feature>
<keyword evidence="3 8" id="KW-0732">Signal</keyword>